<keyword evidence="1" id="KW-1133">Transmembrane helix</keyword>
<gene>
    <name evidence="3" type="ORF">K493DRAFT_406955</name>
</gene>
<feature type="transmembrane region" description="Helical" evidence="1">
    <location>
        <begin position="727"/>
        <end position="752"/>
    </location>
</feature>
<keyword evidence="1" id="KW-0472">Membrane</keyword>
<feature type="transmembrane region" description="Helical" evidence="1">
    <location>
        <begin position="695"/>
        <end position="715"/>
    </location>
</feature>
<dbReference type="EMBL" id="MCFE01000134">
    <property type="protein sequence ID" value="ORX97363.1"/>
    <property type="molecule type" value="Genomic_DNA"/>
</dbReference>
<dbReference type="InParanoid" id="A0A1Y1YHK4"/>
<evidence type="ECO:0000256" key="1">
    <source>
        <dbReference type="SAM" id="Phobius"/>
    </source>
</evidence>
<comment type="caution">
    <text evidence="3">The sequence shown here is derived from an EMBL/GenBank/DDBJ whole genome shotgun (WGS) entry which is preliminary data.</text>
</comment>
<feature type="transmembrane region" description="Helical" evidence="1">
    <location>
        <begin position="662"/>
        <end position="683"/>
    </location>
</feature>
<dbReference type="Proteomes" id="UP000193498">
    <property type="component" value="Unassembled WGS sequence"/>
</dbReference>
<reference evidence="3 4" key="1">
    <citation type="submission" date="2016-07" db="EMBL/GenBank/DDBJ databases">
        <title>Pervasive Adenine N6-methylation of Active Genes in Fungi.</title>
        <authorList>
            <consortium name="DOE Joint Genome Institute"/>
            <person name="Mondo S.J."/>
            <person name="Dannebaum R.O."/>
            <person name="Kuo R.C."/>
            <person name="Labutti K."/>
            <person name="Haridas S."/>
            <person name="Kuo A."/>
            <person name="Salamov A."/>
            <person name="Ahrendt S.R."/>
            <person name="Lipzen A."/>
            <person name="Sullivan W."/>
            <person name="Andreopoulos W.B."/>
            <person name="Clum A."/>
            <person name="Lindquist E."/>
            <person name="Daum C."/>
            <person name="Ramamoorthy G.K."/>
            <person name="Gryganskyi A."/>
            <person name="Culley D."/>
            <person name="Magnuson J.K."/>
            <person name="James T.Y."/>
            <person name="O'Malley M.A."/>
            <person name="Stajich J.E."/>
            <person name="Spatafora J.W."/>
            <person name="Visel A."/>
            <person name="Grigoriev I.V."/>
        </authorList>
    </citation>
    <scope>NUCLEOTIDE SEQUENCE [LARGE SCALE GENOMIC DNA]</scope>
    <source>
        <strain evidence="3 4">CBS 931.73</strain>
    </source>
</reference>
<accession>A0A1Y1YHK4</accession>
<feature type="transmembrane region" description="Helical" evidence="1">
    <location>
        <begin position="773"/>
        <end position="796"/>
    </location>
</feature>
<evidence type="ECO:0000313" key="4">
    <source>
        <dbReference type="Proteomes" id="UP000193498"/>
    </source>
</evidence>
<feature type="signal peptide" evidence="2">
    <location>
        <begin position="1"/>
        <end position="23"/>
    </location>
</feature>
<keyword evidence="2" id="KW-0732">Signal</keyword>
<evidence type="ECO:0000256" key="2">
    <source>
        <dbReference type="SAM" id="SignalP"/>
    </source>
</evidence>
<keyword evidence="1" id="KW-0812">Transmembrane</keyword>
<feature type="transmembrane region" description="Helical" evidence="1">
    <location>
        <begin position="634"/>
        <end position="656"/>
    </location>
</feature>
<feature type="transmembrane region" description="Helical" evidence="1">
    <location>
        <begin position="605"/>
        <end position="622"/>
    </location>
</feature>
<evidence type="ECO:0000313" key="3">
    <source>
        <dbReference type="EMBL" id="ORX97363.1"/>
    </source>
</evidence>
<keyword evidence="4" id="KW-1185">Reference proteome</keyword>
<feature type="chain" id="PRO_5012508316" evidence="2">
    <location>
        <begin position="24"/>
        <end position="845"/>
    </location>
</feature>
<dbReference type="AlphaFoldDB" id="A0A1Y1YHK4"/>
<feature type="transmembrane region" description="Helical" evidence="1">
    <location>
        <begin position="802"/>
        <end position="826"/>
    </location>
</feature>
<protein>
    <submittedName>
        <fullName evidence="3">Uncharacterized protein</fullName>
    </submittedName>
</protein>
<proteinExistence type="predicted"/>
<sequence length="845" mass="94058">MFLKKKGVLLVLGQLIRIRTIFCQSFPVPFQRMTAFPKSGGTLWSFNNFASEQAYSDYMASPFQMFDANTKPGTLEKYDRNRQLEFRLENMPKILSAEHSLFLPFYDDGFAHLYRKSGDPDLFLQIYLRNGTAVNMPKMIPQRVDAFDAAVTSEEPVVIMVAVIRSLTYQNISDLTIYQFDGFGNEIASPAILASDILSNELSNRTFNYQPTVSTSVTADGSFMVSWVSTISTNINLIRTAYVNSGKPPAKAFIVANSQTSGLLMIIKCDALTAGDGHFCVYDEFTPTIAGADMMQRITYITQFSYSGSLYTLPSKLNEAPQNISVLQGQSIAYGLPYGGLVTITPDSNTSVRLYDRWWNLTPFASPDVMPTGVTVLPNNTILSLSAGGGSGPGDWTIQGFNVHSVDLPTFLNRSSYDDNPNIVSTEPALGSEIDLNREDFRIYFLDSNYTTGFGKIKIYSENLKYPRETITVQASLETLSSYNFTASKWAFNSPEGRYYITVEGGAFRSSIGEPLPGIGSNVWLLRTKSDSNRAEKDGVKMQIRLNTNNPGNEAKRIECSYLRSTESGEIYQVQLKKIGIGGKRTASNLANEFSLMIRNKDRSPLGYGNFTQLIDPAFGVIREESLFKDNWRSLVAIVVVLLAVIVGFAICHRKFPRSDNAIIFMLALSLADFVADFLFVAWNSFDIPRLAIPSILFLVLPFSFNLVASAYIIVSEVSNNPLFHEWFARNTLITSLVSILAATNPVLLNLLRARFLGFNSLSAPFSTKVTRMILLCTAIGVVIEDIPQLIIQIIYKTSNGYFKLFSFLSLVTSCMGILYSIRILARQSKQPRQLTETSTSQEFS</sequence>
<organism evidence="3 4">
    <name type="scientific">Basidiobolus meristosporus CBS 931.73</name>
    <dbReference type="NCBI Taxonomy" id="1314790"/>
    <lineage>
        <taxon>Eukaryota</taxon>
        <taxon>Fungi</taxon>
        <taxon>Fungi incertae sedis</taxon>
        <taxon>Zoopagomycota</taxon>
        <taxon>Entomophthoromycotina</taxon>
        <taxon>Basidiobolomycetes</taxon>
        <taxon>Basidiobolales</taxon>
        <taxon>Basidiobolaceae</taxon>
        <taxon>Basidiobolus</taxon>
    </lineage>
</organism>
<name>A0A1Y1YHK4_9FUNG</name>